<dbReference type="EMBL" id="SORE01000015">
    <property type="protein sequence ID" value="TDY45169.1"/>
    <property type="molecule type" value="Genomic_DNA"/>
</dbReference>
<keyword evidence="4 8" id="KW-0812">Transmembrane</keyword>
<keyword evidence="3" id="KW-1003">Cell membrane</keyword>
<keyword evidence="10" id="KW-1185">Reference proteome</keyword>
<evidence type="ECO:0000313" key="10">
    <source>
        <dbReference type="Proteomes" id="UP000295509"/>
    </source>
</evidence>
<feature type="transmembrane region" description="Helical" evidence="8">
    <location>
        <begin position="12"/>
        <end position="35"/>
    </location>
</feature>
<comment type="similarity">
    <text evidence="2">Belongs to the FliQ/MopD/SpaQ family.</text>
</comment>
<accession>A0A4R8LMZ6</accession>
<dbReference type="InterPro" id="IPR006306">
    <property type="entry name" value="T3SS_HrpO"/>
</dbReference>
<dbReference type="InterPro" id="IPR002191">
    <property type="entry name" value="Bac_export_3"/>
</dbReference>
<dbReference type="PRINTS" id="PR00952">
    <property type="entry name" value="TYPE3IMQPROT"/>
</dbReference>
<organism evidence="9 10">
    <name type="scientific">Paraburkholderia rhizosphaerae</name>
    <dbReference type="NCBI Taxonomy" id="480658"/>
    <lineage>
        <taxon>Bacteria</taxon>
        <taxon>Pseudomonadati</taxon>
        <taxon>Pseudomonadota</taxon>
        <taxon>Betaproteobacteria</taxon>
        <taxon>Burkholderiales</taxon>
        <taxon>Burkholderiaceae</taxon>
        <taxon>Paraburkholderia</taxon>
    </lineage>
</organism>
<keyword evidence="6" id="KW-0843">Virulence</keyword>
<evidence type="ECO:0000313" key="9">
    <source>
        <dbReference type="EMBL" id="TDY45169.1"/>
    </source>
</evidence>
<proteinExistence type="inferred from homology"/>
<evidence type="ECO:0000256" key="7">
    <source>
        <dbReference type="ARBA" id="ARBA00023136"/>
    </source>
</evidence>
<evidence type="ECO:0000256" key="5">
    <source>
        <dbReference type="ARBA" id="ARBA00022989"/>
    </source>
</evidence>
<evidence type="ECO:0000256" key="6">
    <source>
        <dbReference type="ARBA" id="ARBA00023026"/>
    </source>
</evidence>
<comment type="caution">
    <text evidence="9">The sequence shown here is derived from an EMBL/GenBank/DDBJ whole genome shotgun (WGS) entry which is preliminary data.</text>
</comment>
<keyword evidence="5 8" id="KW-1133">Transmembrane helix</keyword>
<dbReference type="OrthoDB" id="8780569at2"/>
<protein>
    <submittedName>
        <fullName evidence="9">Type III secretion protein S</fullName>
    </submittedName>
</protein>
<dbReference type="PANTHER" id="PTHR34040:SF7">
    <property type="entry name" value="SURFACE PRESENTATION OF ANTIGENS PROTEIN SPAQ"/>
    <property type="match status" value="1"/>
</dbReference>
<dbReference type="PANTHER" id="PTHR34040">
    <property type="entry name" value="FLAGELLAR BIOSYNTHETIC PROTEIN FLIQ"/>
    <property type="match status" value="1"/>
</dbReference>
<name>A0A4R8LMZ6_9BURK</name>
<comment type="subcellular location">
    <subcellularLocation>
        <location evidence="1">Cell membrane</location>
        <topology evidence="1">Multi-pass membrane protein</topology>
    </subcellularLocation>
</comment>
<dbReference type="GO" id="GO:0005886">
    <property type="term" value="C:plasma membrane"/>
    <property type="evidence" value="ECO:0007669"/>
    <property type="project" value="UniProtKB-SubCell"/>
</dbReference>
<dbReference type="RefSeq" id="WP_134193818.1">
    <property type="nucleotide sequence ID" value="NZ_JBHLUW010000059.1"/>
</dbReference>
<keyword evidence="7 8" id="KW-0472">Membrane</keyword>
<evidence type="ECO:0000256" key="4">
    <source>
        <dbReference type="ARBA" id="ARBA00022692"/>
    </source>
</evidence>
<evidence type="ECO:0000256" key="1">
    <source>
        <dbReference type="ARBA" id="ARBA00004651"/>
    </source>
</evidence>
<evidence type="ECO:0000256" key="8">
    <source>
        <dbReference type="SAM" id="Phobius"/>
    </source>
</evidence>
<dbReference type="GO" id="GO:0009306">
    <property type="term" value="P:protein secretion"/>
    <property type="evidence" value="ECO:0007669"/>
    <property type="project" value="InterPro"/>
</dbReference>
<reference evidence="9 10" key="1">
    <citation type="submission" date="2019-03" db="EMBL/GenBank/DDBJ databases">
        <title>Genomic Encyclopedia of Type Strains, Phase III (KMG-III): the genomes of soil and plant-associated and newly described type strains.</title>
        <authorList>
            <person name="Whitman W."/>
        </authorList>
    </citation>
    <scope>NUCLEOTIDE SEQUENCE [LARGE SCALE GENOMIC DNA]</scope>
    <source>
        <strain evidence="9 10">LMG 29544</strain>
    </source>
</reference>
<gene>
    <name evidence="9" type="ORF">BX592_115136</name>
</gene>
<dbReference type="Proteomes" id="UP000295509">
    <property type="component" value="Unassembled WGS sequence"/>
</dbReference>
<dbReference type="Pfam" id="PF01313">
    <property type="entry name" value="Bac_export_3"/>
    <property type="match status" value="1"/>
</dbReference>
<evidence type="ECO:0000256" key="2">
    <source>
        <dbReference type="ARBA" id="ARBA00006156"/>
    </source>
</evidence>
<dbReference type="AlphaFoldDB" id="A0A4R8LMZ6"/>
<dbReference type="NCBIfam" id="TIGR01403">
    <property type="entry name" value="fliQ_rel_III"/>
    <property type="match status" value="1"/>
</dbReference>
<sequence>MNTEDLIGFTTQGMLLCLYVTLPVIAVSALSGLLISFVQAVTSLQDQSISHCVKLIAVLATLALTGAWGGSAILRFAMRLMTTAVPS</sequence>
<feature type="transmembrane region" description="Helical" evidence="8">
    <location>
        <begin position="55"/>
        <end position="78"/>
    </location>
</feature>
<evidence type="ECO:0000256" key="3">
    <source>
        <dbReference type="ARBA" id="ARBA00022475"/>
    </source>
</evidence>